<dbReference type="EMBL" id="BAABGL010000006">
    <property type="protein sequence ID" value="GAA4387841.1"/>
    <property type="molecule type" value="Genomic_DNA"/>
</dbReference>
<name>A0ABP8JAX7_9MICO</name>
<sequence length="264" mass="28860">MVAISIVALVISAFALPFTIWAARAAARQAKAAHDQTEIQREQAAAAREQTQLQRDLAHEALQPYVWADIQPDMQQGTVMHVVVGNNGPTVARNVRVTFDPPLPAGQQQSDKVESVQRVLASGLRSLAPKREIRWTLGAGYDLLSSEEPQVRTVRVEGEGPHGPLPVLEIQIDISEWRQARDAPDGSLHHVRGAIKDLTKAVGGVDKTMKRVVDRLDYPAPETVELNEMSDAFTRQQLAPPAPEDEADSSTDRASLPPPTAEEQ</sequence>
<keyword evidence="3" id="KW-1185">Reference proteome</keyword>
<dbReference type="Proteomes" id="UP001500642">
    <property type="component" value="Unassembled WGS sequence"/>
</dbReference>
<evidence type="ECO:0000313" key="3">
    <source>
        <dbReference type="Proteomes" id="UP001500642"/>
    </source>
</evidence>
<reference evidence="3" key="1">
    <citation type="journal article" date="2019" name="Int. J. Syst. Evol. Microbiol.">
        <title>The Global Catalogue of Microorganisms (GCM) 10K type strain sequencing project: providing services to taxonomists for standard genome sequencing and annotation.</title>
        <authorList>
            <consortium name="The Broad Institute Genomics Platform"/>
            <consortium name="The Broad Institute Genome Sequencing Center for Infectious Disease"/>
            <person name="Wu L."/>
            <person name="Ma J."/>
        </authorList>
    </citation>
    <scope>NUCLEOTIDE SEQUENCE [LARGE SCALE GENOMIC DNA]</scope>
    <source>
        <strain evidence="3">JCM 17808</strain>
    </source>
</reference>
<protein>
    <submittedName>
        <fullName evidence="2">Uncharacterized protein</fullName>
    </submittedName>
</protein>
<dbReference type="RefSeq" id="WP_295688667.1">
    <property type="nucleotide sequence ID" value="NZ_BAABGL010000006.1"/>
</dbReference>
<feature type="region of interest" description="Disordered" evidence="1">
    <location>
        <begin position="227"/>
        <end position="264"/>
    </location>
</feature>
<organism evidence="2 3">
    <name type="scientific">Brevibacterium pityocampae</name>
    <dbReference type="NCBI Taxonomy" id="506594"/>
    <lineage>
        <taxon>Bacteria</taxon>
        <taxon>Bacillati</taxon>
        <taxon>Actinomycetota</taxon>
        <taxon>Actinomycetes</taxon>
        <taxon>Micrococcales</taxon>
        <taxon>Brevibacteriaceae</taxon>
        <taxon>Brevibacterium</taxon>
    </lineage>
</organism>
<comment type="caution">
    <text evidence="2">The sequence shown here is derived from an EMBL/GenBank/DDBJ whole genome shotgun (WGS) entry which is preliminary data.</text>
</comment>
<accession>A0ABP8JAX7</accession>
<gene>
    <name evidence="2" type="ORF">GCM10023167_12040</name>
</gene>
<evidence type="ECO:0000256" key="1">
    <source>
        <dbReference type="SAM" id="MobiDB-lite"/>
    </source>
</evidence>
<proteinExistence type="predicted"/>
<evidence type="ECO:0000313" key="2">
    <source>
        <dbReference type="EMBL" id="GAA4387841.1"/>
    </source>
</evidence>